<accession>G8YGE2</accession>
<dbReference type="Proteomes" id="UP000005222">
    <property type="component" value="Chromosome H"/>
</dbReference>
<dbReference type="InterPro" id="IPR009057">
    <property type="entry name" value="Homeodomain-like_sf"/>
</dbReference>
<dbReference type="EMBL" id="FO082053">
    <property type="protein sequence ID" value="CCE80494.1"/>
    <property type="molecule type" value="Genomic_DNA"/>
</dbReference>
<protein>
    <submittedName>
        <fullName evidence="3">Piso0_003611 protein</fullName>
    </submittedName>
</protein>
<dbReference type="PANTHER" id="PTHR28079:SF1">
    <property type="entry name" value="RNA POLYMERASE I-SPECIFIC TRANSCRIPTION INITIATION FACTOR RRN5"/>
    <property type="match status" value="1"/>
</dbReference>
<dbReference type="STRING" id="559304.G8YGE2"/>
<dbReference type="GO" id="GO:0000500">
    <property type="term" value="C:RNA polymerase I upstream activating factor complex"/>
    <property type="evidence" value="ECO:0007669"/>
    <property type="project" value="InterPro"/>
</dbReference>
<dbReference type="InterPro" id="IPR039601">
    <property type="entry name" value="Rrn5"/>
</dbReference>
<name>G8YGE2_PICSO</name>
<dbReference type="OrthoDB" id="2240312at2759"/>
<organism evidence="3 4">
    <name type="scientific">Pichia sorbitophila (strain ATCC MYA-4447 / BCRC 22081 / CBS 7064 / NBRC 10061 / NRRL Y-12695)</name>
    <name type="common">Hybrid yeast</name>
    <dbReference type="NCBI Taxonomy" id="559304"/>
    <lineage>
        <taxon>Eukaryota</taxon>
        <taxon>Fungi</taxon>
        <taxon>Dikarya</taxon>
        <taxon>Ascomycota</taxon>
        <taxon>Saccharomycotina</taxon>
        <taxon>Pichiomycetes</taxon>
        <taxon>Debaryomycetaceae</taxon>
        <taxon>Millerozyma</taxon>
    </lineage>
</organism>
<proteinExistence type="predicted"/>
<feature type="region of interest" description="Disordered" evidence="1">
    <location>
        <begin position="1"/>
        <end position="28"/>
    </location>
</feature>
<feature type="region of interest" description="Disordered" evidence="1">
    <location>
        <begin position="521"/>
        <end position="557"/>
    </location>
</feature>
<dbReference type="eggNOG" id="ENOG502RY38">
    <property type="taxonomic scope" value="Eukaryota"/>
</dbReference>
<dbReference type="GO" id="GO:0006361">
    <property type="term" value="P:transcription initiation at RNA polymerase I promoter"/>
    <property type="evidence" value="ECO:0007669"/>
    <property type="project" value="TreeGrafter"/>
</dbReference>
<evidence type="ECO:0000313" key="3">
    <source>
        <dbReference type="EMBL" id="CCE81259.1"/>
    </source>
</evidence>
<dbReference type="PANTHER" id="PTHR28079">
    <property type="entry name" value="RNA POLYMERASE I-SPECIFIC TRANSCRIPTION INITIATION FACTOR RRN5"/>
    <property type="match status" value="1"/>
</dbReference>
<dbReference type="HOGENOM" id="CLU_474953_0_0_1"/>
<dbReference type="GO" id="GO:0001181">
    <property type="term" value="F:RNA polymerase I general transcription initiation factor activity"/>
    <property type="evidence" value="ECO:0007669"/>
    <property type="project" value="TreeGrafter"/>
</dbReference>
<dbReference type="Proteomes" id="UP000005222">
    <property type="component" value="Chromosome G"/>
</dbReference>
<keyword evidence="4" id="KW-1185">Reference proteome</keyword>
<dbReference type="GO" id="GO:0000182">
    <property type="term" value="F:rDNA binding"/>
    <property type="evidence" value="ECO:0007669"/>
    <property type="project" value="TreeGrafter"/>
</dbReference>
<gene>
    <name evidence="3" type="primary">Piso0_003611</name>
    <name evidence="2" type="ORF">GNLVRS01_PISO0G16132g</name>
    <name evidence="3" type="ORF">GNLVRS01_PISO0H16133g</name>
</gene>
<dbReference type="FunCoup" id="G8YGE2">
    <property type="interactions" value="59"/>
</dbReference>
<evidence type="ECO:0000256" key="1">
    <source>
        <dbReference type="SAM" id="MobiDB-lite"/>
    </source>
</evidence>
<evidence type="ECO:0000313" key="4">
    <source>
        <dbReference type="Proteomes" id="UP000005222"/>
    </source>
</evidence>
<evidence type="ECO:0000313" key="2">
    <source>
        <dbReference type="EMBL" id="CCE80494.1"/>
    </source>
</evidence>
<dbReference type="EMBL" id="FO082052">
    <property type="protein sequence ID" value="CCE81259.1"/>
    <property type="molecule type" value="Genomic_DNA"/>
</dbReference>
<dbReference type="InParanoid" id="G8YGE2"/>
<dbReference type="AlphaFoldDB" id="G8YGE2"/>
<sequence>MTSIPHVENGDDDDGTRSKNLSKTNRHFKGNPNYVRLYNREVETFFDHGSSYHGSQTKFRTSKTNHKGEFSYRGDSGYENFHGSTWSGLEKEIFFNCLCRYSIHRIDAIQEHLPGKSYLEIVAYYDALRSHVRRIKKRRELRKKAVKVKIVDQSGEKTIVVKNSAPSNRIVRYDELPIAYEVSEDLIKVEETQAELISQRERSKTNDENRRFKDIFDSYVQRLDASGGGNEGEDSSEALIDYGIASDLSKTLYSENTVVPLSSPKLVPKLHFKSLVLLEELVKLVLRKLLFCIAQDRVNRMWINDRQIDVSDSLLPLNITRGDVIRAVSGSDGRKNSHLSRENHVELHQRQFSLANYFACLPERLGITVHDGGVIVDEAECHKSFSAVNEENVGGSFFQNDTSVHDFLVCPKDLTKPSAQEKSGPYNTRVPHISSFASTPTPPNDSKQTKDEIEITDSTAELVDEELFALETNLLEEQDMMYSRMHETGILTYLTTFQQNTPAVADSMYSVEEAKELMASCDSVSDNPPAGDYEVEDVDEADDETSGNENQASTPQIVLTPSLISNFNSEFAQY</sequence>
<dbReference type="GO" id="GO:0042790">
    <property type="term" value="P:nucleolar large rRNA transcription by RNA polymerase I"/>
    <property type="evidence" value="ECO:0007669"/>
    <property type="project" value="InterPro"/>
</dbReference>
<reference evidence="4" key="2">
    <citation type="journal article" date="2012" name="G3 (Bethesda)">
        <title>Pichia sorbitophila, an interspecies yeast hybrid reveals early steps of genome resolution following polyploidization.</title>
        <authorList>
            <person name="Leh Louis V."/>
            <person name="Despons L."/>
            <person name="Friedrich A."/>
            <person name="Martin T."/>
            <person name="Durrens P."/>
            <person name="Casaregola S."/>
            <person name="Neuveglise C."/>
            <person name="Fairhead C."/>
            <person name="Marck C."/>
            <person name="Cruz J.A."/>
            <person name="Straub M.L."/>
            <person name="Kugler V."/>
            <person name="Sacerdot C."/>
            <person name="Uzunov Z."/>
            <person name="Thierry A."/>
            <person name="Weiss S."/>
            <person name="Bleykasten C."/>
            <person name="De Montigny J."/>
            <person name="Jacques N."/>
            <person name="Jung P."/>
            <person name="Lemaire M."/>
            <person name="Mallet S."/>
            <person name="Morel G."/>
            <person name="Richard G.F."/>
            <person name="Sarkar A."/>
            <person name="Savel G."/>
            <person name="Schacherer J."/>
            <person name="Seret M.L."/>
            <person name="Talla E."/>
            <person name="Samson G."/>
            <person name="Jubin C."/>
            <person name="Poulain J."/>
            <person name="Vacherie B."/>
            <person name="Barbe V."/>
            <person name="Pelletier E."/>
            <person name="Sherman D.J."/>
            <person name="Westhof E."/>
            <person name="Weissenbach J."/>
            <person name="Baret P.V."/>
            <person name="Wincker P."/>
            <person name="Gaillardin C."/>
            <person name="Dujon B."/>
            <person name="Souciet J.L."/>
        </authorList>
    </citation>
    <scope>NUCLEOTIDE SEQUENCE [LARGE SCALE GENOMIC DNA]</scope>
    <source>
        <strain evidence="4">ATCC MYA-4447 / BCRC 22081 / CBS 7064 / NBRC 10061 / NRRL Y-12695</strain>
    </source>
</reference>
<feature type="compositionally biased region" description="Acidic residues" evidence="1">
    <location>
        <begin position="533"/>
        <end position="546"/>
    </location>
</feature>
<reference evidence="3" key="1">
    <citation type="submission" date="2011-10" db="EMBL/GenBank/DDBJ databases">
        <authorList>
            <person name="Genoscope - CEA"/>
        </authorList>
    </citation>
    <scope>NUCLEOTIDE SEQUENCE</scope>
</reference>
<feature type="region of interest" description="Disordered" evidence="1">
    <location>
        <begin position="418"/>
        <end position="450"/>
    </location>
</feature>
<dbReference type="SUPFAM" id="SSF46689">
    <property type="entry name" value="Homeodomain-like"/>
    <property type="match status" value="1"/>
</dbReference>
<feature type="compositionally biased region" description="Polar residues" evidence="1">
    <location>
        <begin position="547"/>
        <end position="557"/>
    </location>
</feature>